<protein>
    <submittedName>
        <fullName evidence="1">Uncharacterized protein</fullName>
    </submittedName>
</protein>
<dbReference type="Proteomes" id="UP000823388">
    <property type="component" value="Chromosome 3K"/>
</dbReference>
<name>A0A8T0UXY4_PANVG</name>
<reference evidence="1" key="1">
    <citation type="submission" date="2020-05" db="EMBL/GenBank/DDBJ databases">
        <title>WGS assembly of Panicum virgatum.</title>
        <authorList>
            <person name="Lovell J.T."/>
            <person name="Jenkins J."/>
            <person name="Shu S."/>
            <person name="Juenger T.E."/>
            <person name="Schmutz J."/>
        </authorList>
    </citation>
    <scope>NUCLEOTIDE SEQUENCE</scope>
    <source>
        <strain evidence="1">AP13</strain>
    </source>
</reference>
<organism evidence="1 2">
    <name type="scientific">Panicum virgatum</name>
    <name type="common">Blackwell switchgrass</name>
    <dbReference type="NCBI Taxonomy" id="38727"/>
    <lineage>
        <taxon>Eukaryota</taxon>
        <taxon>Viridiplantae</taxon>
        <taxon>Streptophyta</taxon>
        <taxon>Embryophyta</taxon>
        <taxon>Tracheophyta</taxon>
        <taxon>Spermatophyta</taxon>
        <taxon>Magnoliopsida</taxon>
        <taxon>Liliopsida</taxon>
        <taxon>Poales</taxon>
        <taxon>Poaceae</taxon>
        <taxon>PACMAD clade</taxon>
        <taxon>Panicoideae</taxon>
        <taxon>Panicodae</taxon>
        <taxon>Paniceae</taxon>
        <taxon>Panicinae</taxon>
        <taxon>Panicum</taxon>
        <taxon>Panicum sect. Hiantes</taxon>
    </lineage>
</organism>
<evidence type="ECO:0000313" key="1">
    <source>
        <dbReference type="EMBL" id="KAG2627097.1"/>
    </source>
</evidence>
<comment type="caution">
    <text evidence="1">The sequence shown here is derived from an EMBL/GenBank/DDBJ whole genome shotgun (WGS) entry which is preliminary data.</text>
</comment>
<sequence>MFLPKSNCSSHQLCFYPPATLNSPSTTAGPEQLSIRLLAVAGGTGEKRKATEVLFLAHLDRCRSTHGVDMADCVFPKDFPDFIAEAPDGDGDRPVRVRGLLSFTRFSTITSSAPPMAMDAASRLLDAGFPVYLPVASRLLTEEAAILEADLPACFATSCACSCPRCGAAPSYARSASLICAEAVTRSPTLTSAPSCSITRLCRRACFLRSWKKNREHTREWRERIELLELDIREVKQVAYAR</sequence>
<accession>A0A8T0UXY4</accession>
<keyword evidence="2" id="KW-1185">Reference proteome</keyword>
<evidence type="ECO:0000313" key="2">
    <source>
        <dbReference type="Proteomes" id="UP000823388"/>
    </source>
</evidence>
<dbReference type="EMBL" id="CM029041">
    <property type="protein sequence ID" value="KAG2627097.1"/>
    <property type="molecule type" value="Genomic_DNA"/>
</dbReference>
<proteinExistence type="predicted"/>
<dbReference type="AlphaFoldDB" id="A0A8T0UXY4"/>
<gene>
    <name evidence="1" type="ORF">PVAP13_3KG226805</name>
</gene>